<feature type="non-terminal residue" evidence="1">
    <location>
        <position position="48"/>
    </location>
</feature>
<name>X1BQU2_9ZZZZ</name>
<dbReference type="EMBL" id="BART01000733">
    <property type="protein sequence ID" value="GAG74516.1"/>
    <property type="molecule type" value="Genomic_DNA"/>
</dbReference>
<gene>
    <name evidence="1" type="ORF">S01H4_03110</name>
</gene>
<organism evidence="1">
    <name type="scientific">marine sediment metagenome</name>
    <dbReference type="NCBI Taxonomy" id="412755"/>
    <lineage>
        <taxon>unclassified sequences</taxon>
        <taxon>metagenomes</taxon>
        <taxon>ecological metagenomes</taxon>
    </lineage>
</organism>
<evidence type="ECO:0000313" key="1">
    <source>
        <dbReference type="EMBL" id="GAG74516.1"/>
    </source>
</evidence>
<proteinExistence type="predicted"/>
<reference evidence="1" key="1">
    <citation type="journal article" date="2014" name="Front. Microbiol.">
        <title>High frequency of phylogenetically diverse reductive dehalogenase-homologous genes in deep subseafloor sedimentary metagenomes.</title>
        <authorList>
            <person name="Kawai M."/>
            <person name="Futagami T."/>
            <person name="Toyoda A."/>
            <person name="Takaki Y."/>
            <person name="Nishi S."/>
            <person name="Hori S."/>
            <person name="Arai W."/>
            <person name="Tsubouchi T."/>
            <person name="Morono Y."/>
            <person name="Uchiyama I."/>
            <person name="Ito T."/>
            <person name="Fujiyama A."/>
            <person name="Inagaki F."/>
            <person name="Takami H."/>
        </authorList>
    </citation>
    <scope>NUCLEOTIDE SEQUENCE</scope>
    <source>
        <strain evidence="1">Expedition CK06-06</strain>
    </source>
</reference>
<accession>X1BQU2</accession>
<sequence length="48" mass="5923">MVVWRTHSRSKLFYFFKDQTRFYSEEYDIKNNWHYAISGDLITNSIIT</sequence>
<protein>
    <submittedName>
        <fullName evidence="1">Uncharacterized protein</fullName>
    </submittedName>
</protein>
<comment type="caution">
    <text evidence="1">The sequence shown here is derived from an EMBL/GenBank/DDBJ whole genome shotgun (WGS) entry which is preliminary data.</text>
</comment>
<dbReference type="AlphaFoldDB" id="X1BQU2"/>